<evidence type="ECO:0000313" key="1">
    <source>
        <dbReference type="EnsemblPlants" id="MELO3C029339.2.1"/>
    </source>
</evidence>
<proteinExistence type="predicted"/>
<sequence>MFLICLIIAMYQPIPFLKLQNLLTQILLDHLYRVKVARPIQIHGDLI</sequence>
<organism evidence="1">
    <name type="scientific">Cucumis melo</name>
    <name type="common">Muskmelon</name>
    <dbReference type="NCBI Taxonomy" id="3656"/>
    <lineage>
        <taxon>Eukaryota</taxon>
        <taxon>Viridiplantae</taxon>
        <taxon>Streptophyta</taxon>
        <taxon>Embryophyta</taxon>
        <taxon>Tracheophyta</taxon>
        <taxon>Spermatophyta</taxon>
        <taxon>Magnoliopsida</taxon>
        <taxon>eudicotyledons</taxon>
        <taxon>Gunneridae</taxon>
        <taxon>Pentapetalae</taxon>
        <taxon>rosids</taxon>
        <taxon>fabids</taxon>
        <taxon>Cucurbitales</taxon>
        <taxon>Cucurbitaceae</taxon>
        <taxon>Benincaseae</taxon>
        <taxon>Cucumis</taxon>
    </lineage>
</organism>
<name>A0A9I9E698_CUCME</name>
<dbReference type="EnsemblPlants" id="MELO3C029339.2.1">
    <property type="protein sequence ID" value="MELO3C029339.2.1"/>
    <property type="gene ID" value="MELO3C029339.2"/>
</dbReference>
<reference evidence="1" key="1">
    <citation type="submission" date="2023-03" db="UniProtKB">
        <authorList>
            <consortium name="EnsemblPlants"/>
        </authorList>
    </citation>
    <scope>IDENTIFICATION</scope>
</reference>
<dbReference type="AlphaFoldDB" id="A0A9I9E698"/>
<dbReference type="Gramene" id="MELO3C029339.2.1">
    <property type="protein sequence ID" value="MELO3C029339.2.1"/>
    <property type="gene ID" value="MELO3C029339.2"/>
</dbReference>
<protein>
    <submittedName>
        <fullName evidence="1">Uncharacterized protein</fullName>
    </submittedName>
</protein>
<accession>A0A9I9E698</accession>